<evidence type="ECO:0000313" key="2">
    <source>
        <dbReference type="Proteomes" id="UP000032266"/>
    </source>
</evidence>
<proteinExistence type="predicted"/>
<dbReference type="STRING" id="1445510.YC6258_02495"/>
<organism evidence="1 2">
    <name type="scientific">Gynuella sunshinyii YC6258</name>
    <dbReference type="NCBI Taxonomy" id="1445510"/>
    <lineage>
        <taxon>Bacteria</taxon>
        <taxon>Pseudomonadati</taxon>
        <taxon>Pseudomonadota</taxon>
        <taxon>Gammaproteobacteria</taxon>
        <taxon>Oceanospirillales</taxon>
        <taxon>Saccharospirillaceae</taxon>
        <taxon>Gynuella</taxon>
    </lineage>
</organism>
<dbReference type="RefSeq" id="WP_044617049.1">
    <property type="nucleotide sequence ID" value="NZ_CP007142.1"/>
</dbReference>
<dbReference type="Proteomes" id="UP000032266">
    <property type="component" value="Chromosome"/>
</dbReference>
<sequence length="179" mass="19776">MSEQAKEAFSGFLDDEASELDIQRMLNELDKNPNLLAEYRSIALTRDGLQGEVLLDVSGAVRQQLGNPYPEVSSQHQDLVVKQPKLWLRVIQGTVAASVAGLLIVAVQLWNTQSYDGSAPLIVQNQSQSVAETDEERLATALRLQQYLQQHIQDAGYLSGQAAIPMDSKRLESEIKQGE</sequence>
<accession>A0A0C5VMF6</accession>
<evidence type="ECO:0008006" key="3">
    <source>
        <dbReference type="Google" id="ProtNLM"/>
    </source>
</evidence>
<dbReference type="InterPro" id="IPR036147">
    <property type="entry name" value="Anti-sigma_E_RseA_N_sf"/>
</dbReference>
<name>A0A0C5VMF6_9GAMM</name>
<dbReference type="OrthoDB" id="5734981at2"/>
<evidence type="ECO:0000313" key="1">
    <source>
        <dbReference type="EMBL" id="AJQ94533.1"/>
    </source>
</evidence>
<keyword evidence="2" id="KW-1185">Reference proteome</keyword>
<reference evidence="1 2" key="1">
    <citation type="submission" date="2014-01" db="EMBL/GenBank/DDBJ databases">
        <title>Full genme sequencing of cellulolytic bacterium Gynuella sunshinyii YC6258T gen. nov., sp. nov.</title>
        <authorList>
            <person name="Khan H."/>
            <person name="Chung E.J."/>
            <person name="Chung Y.R."/>
        </authorList>
    </citation>
    <scope>NUCLEOTIDE SEQUENCE [LARGE SCALE GENOMIC DNA]</scope>
    <source>
        <strain evidence="1 2">YC6258</strain>
    </source>
</reference>
<dbReference type="AlphaFoldDB" id="A0A0C5VMF6"/>
<dbReference type="EMBL" id="CP007142">
    <property type="protein sequence ID" value="AJQ94533.1"/>
    <property type="molecule type" value="Genomic_DNA"/>
</dbReference>
<dbReference type="Gene3D" id="1.10.10.880">
    <property type="entry name" value="Anti sigma-E protein RseA, N-terminal domain"/>
    <property type="match status" value="1"/>
</dbReference>
<protein>
    <recommendedName>
        <fullName evidence="3">Negative regulator of sigma E activity</fullName>
    </recommendedName>
</protein>
<dbReference type="KEGG" id="gsn:YC6258_02495"/>
<gene>
    <name evidence="1" type="ORF">YC6258_02495</name>
</gene>
<dbReference type="GO" id="GO:0016989">
    <property type="term" value="F:sigma factor antagonist activity"/>
    <property type="evidence" value="ECO:0007669"/>
    <property type="project" value="InterPro"/>
</dbReference>
<dbReference type="HOGENOM" id="CLU_1601341_0_0_6"/>